<dbReference type="Gene3D" id="1.20.5.4130">
    <property type="match status" value="1"/>
</dbReference>
<keyword evidence="7" id="KW-0677">Repeat</keyword>
<dbReference type="InterPro" id="IPR032675">
    <property type="entry name" value="LRR_dom_sf"/>
</dbReference>
<feature type="domain" description="NB-ARC" evidence="11">
    <location>
        <begin position="174"/>
        <end position="337"/>
    </location>
</feature>
<keyword evidence="4" id="KW-0963">Cytoplasm</keyword>
<dbReference type="Pfam" id="PF00931">
    <property type="entry name" value="NB-ARC"/>
    <property type="match status" value="1"/>
</dbReference>
<evidence type="ECO:0000256" key="2">
    <source>
        <dbReference type="ARBA" id="ARBA00004496"/>
    </source>
</evidence>
<dbReference type="Gene3D" id="1.10.8.430">
    <property type="entry name" value="Helical domain of apoptotic protease-activating factors"/>
    <property type="match status" value="1"/>
</dbReference>
<dbReference type="OrthoDB" id="1478287at2759"/>
<evidence type="ECO:0000313" key="13">
    <source>
        <dbReference type="EMBL" id="KAF5818841.1"/>
    </source>
</evidence>
<dbReference type="InParanoid" id="A0A251TPR3"/>
<evidence type="ECO:0000256" key="8">
    <source>
        <dbReference type="ARBA" id="ARBA00022741"/>
    </source>
</evidence>
<dbReference type="FunFam" id="1.10.10.10:FF:000322">
    <property type="entry name" value="Probable disease resistance protein At1g63360"/>
    <property type="match status" value="1"/>
</dbReference>
<accession>A0A251TPR3</accession>
<dbReference type="InterPro" id="IPR044974">
    <property type="entry name" value="Disease_R_plants"/>
</dbReference>
<dbReference type="GO" id="GO:0051607">
    <property type="term" value="P:defense response to virus"/>
    <property type="evidence" value="ECO:0007669"/>
    <property type="project" value="UniProtKB-ARBA"/>
</dbReference>
<dbReference type="EMBL" id="CM007899">
    <property type="protein sequence ID" value="OTG13105.1"/>
    <property type="molecule type" value="Genomic_DNA"/>
</dbReference>
<evidence type="ECO:0000256" key="6">
    <source>
        <dbReference type="ARBA" id="ARBA00022667"/>
    </source>
</evidence>
<comment type="function">
    <text evidence="1">Confers resistance to late blight (Phytophthora infestans) races carrying the avirulence gene Avr1. Resistance proteins guard the plant against pathogens that contain an appropriate avirulence protein via an indirect interaction with this avirulence protein. That triggers a defense system including the hypersensitive response, which restricts the pathogen growth.</text>
</comment>
<sequence>MTYAGIQMFMEKLKQLINCNDNPLINNPSIIHERPQFQLLYEELGSIIQTLFIDGQQDLEKVNDLKKRFTDAVEEAYYIVDMFLSSVYHMNDEHFPTSEGFIPSLNLDDVRRSLKSAFMSIIMNNMKMDPSRSTERTLNQPAPTAQIFITRNSSGSKKLLDEIVVGLDRDAGLIRDKLVEDQKKLDVVSIVGMGGIGKTTLATKVFNDGYVKHHFYVRVWVTVSQTYYKRDVLIQILLSIGVKQDLEMASDSQLRELVHKHLMGRRYLIVIDDIWNTETWDNLKLFFPHDNKGSRILLTSRLTEVAKHANSDGFIHHLGYLSKERSWELLCQKVFQGDEFPEWSIKHGMQIVENCQGLPLAVVVIAGVLAKEAWSEKLWMEIAERTGSYIVGDQNGCLETLALSYNHLPLHLRECFLYLGGFPEDYDFQVQRLIWLWVAEGFIEQAGDRRLEDIAEGYLMDLIDRNLVIVAGRRKSNGAVKACKVHDLVRELCLRQAKEERFILETERVVSSSQFSFDVTTPPYKPVRMFISKYVQDFPDFSAQNLQSILCFSDFRTLSDGIAKYFRSFVLLSVLDLQKCRLNGFPHDMELLVHLRYLAIWNSSAGFPASICNLWNLQTLIYITSYFRVVLPSNISNLVNLRHLWSYLHSDKKIVGFPIMKMPFFLPTIVKPMKLQTISNVVLGDGVDDFLKCFPYIKELTCPMYVEEDNDFESLTYLEKLKLTGLRRRMKSTMHDSPKGDGKNHITFPATLKTLKLVGCHLPWSDMSIIQSLPNLQVLKLRNNAFNGSCWNTDEQQFRQLKSLRLEGLNIKLWEAYSKSFPCLKQLEILHCYDLDEISLEVGDIPTLEMIKINNCSNSIVESVRRIQAEQHEFGNYGLQIEVSGFDDFSL</sequence>
<reference evidence="14" key="2">
    <citation type="submission" date="2017-02" db="EMBL/GenBank/DDBJ databases">
        <title>Sunflower complete genome.</title>
        <authorList>
            <person name="Langlade N."/>
            <person name="Munos S."/>
        </authorList>
    </citation>
    <scope>NUCLEOTIDE SEQUENCE [LARGE SCALE GENOMIC DNA]</scope>
    <source>
        <tissue evidence="14">Leaves</tissue>
    </source>
</reference>
<dbReference type="GO" id="GO:0005524">
    <property type="term" value="F:ATP binding"/>
    <property type="evidence" value="ECO:0007669"/>
    <property type="project" value="UniProtKB-KW"/>
</dbReference>
<dbReference type="PANTHER" id="PTHR23155:SF1152">
    <property type="entry name" value="AAA+ ATPASE DOMAIN-CONTAINING PROTEIN"/>
    <property type="match status" value="1"/>
</dbReference>
<reference evidence="13 15" key="1">
    <citation type="journal article" date="2017" name="Nature">
        <title>The sunflower genome provides insights into oil metabolism, flowering and Asterid evolution.</title>
        <authorList>
            <person name="Badouin H."/>
            <person name="Gouzy J."/>
            <person name="Grassa C.J."/>
            <person name="Murat F."/>
            <person name="Staton S.E."/>
            <person name="Cottret L."/>
            <person name="Lelandais-Briere C."/>
            <person name="Owens G.L."/>
            <person name="Carrere S."/>
            <person name="Mayjonade B."/>
            <person name="Legrand L."/>
            <person name="Gill N."/>
            <person name="Kane N.C."/>
            <person name="Bowers J.E."/>
            <person name="Hubner S."/>
            <person name="Bellec A."/>
            <person name="Berard A."/>
            <person name="Berges H."/>
            <person name="Blanchet N."/>
            <person name="Boniface M.C."/>
            <person name="Brunel D."/>
            <person name="Catrice O."/>
            <person name="Chaidir N."/>
            <person name="Claudel C."/>
            <person name="Donnadieu C."/>
            <person name="Faraut T."/>
            <person name="Fievet G."/>
            <person name="Helmstetter N."/>
            <person name="King M."/>
            <person name="Knapp S.J."/>
            <person name="Lai Z."/>
            <person name="Le Paslier M.C."/>
            <person name="Lippi Y."/>
            <person name="Lorenzon L."/>
            <person name="Mandel J.R."/>
            <person name="Marage G."/>
            <person name="Marchand G."/>
            <person name="Marquand E."/>
            <person name="Bret-Mestries E."/>
            <person name="Morien E."/>
            <person name="Nambeesan S."/>
            <person name="Nguyen T."/>
            <person name="Pegot-Espagnet P."/>
            <person name="Pouilly N."/>
            <person name="Raftis F."/>
            <person name="Sallet E."/>
            <person name="Schiex T."/>
            <person name="Thomas J."/>
            <person name="Vandecasteele C."/>
            <person name="Vares D."/>
            <person name="Vear F."/>
            <person name="Vautrin S."/>
            <person name="Crespi M."/>
            <person name="Mangin B."/>
            <person name="Burke J.M."/>
            <person name="Salse J."/>
            <person name="Munos S."/>
            <person name="Vincourt P."/>
            <person name="Rieseberg L.H."/>
            <person name="Langlade N.B."/>
        </authorList>
    </citation>
    <scope>NUCLEOTIDE SEQUENCE [LARGE SCALE GENOMIC DNA]</scope>
    <source>
        <strain evidence="15">cv. SF193</strain>
        <tissue evidence="13">Leaves</tissue>
    </source>
</reference>
<dbReference type="Gramene" id="mRNA:HanXRQr2_Chr02g0070691">
    <property type="protein sequence ID" value="CDS:HanXRQr2_Chr02g0070691.1"/>
    <property type="gene ID" value="HanXRQr2_Chr02g0070691"/>
</dbReference>
<evidence type="ECO:0000256" key="10">
    <source>
        <dbReference type="ARBA" id="ARBA00022840"/>
    </source>
</evidence>
<evidence type="ECO:0000259" key="11">
    <source>
        <dbReference type="Pfam" id="PF00931"/>
    </source>
</evidence>
<dbReference type="EMBL" id="MNCJ02000317">
    <property type="protein sequence ID" value="KAF5818841.1"/>
    <property type="molecule type" value="Genomic_DNA"/>
</dbReference>
<dbReference type="Gene3D" id="3.80.10.10">
    <property type="entry name" value="Ribonuclease Inhibitor"/>
    <property type="match status" value="2"/>
</dbReference>
<protein>
    <submittedName>
        <fullName evidence="13">P-loop containing nucleoside triphosphate hydrolase, leucine-rich repeat domain superfamily</fullName>
    </submittedName>
    <submittedName>
        <fullName evidence="14">Putative NB-ARC</fullName>
    </submittedName>
</protein>
<evidence type="ECO:0000256" key="3">
    <source>
        <dbReference type="ARBA" id="ARBA00008894"/>
    </source>
</evidence>
<keyword evidence="6" id="KW-0381">Hypersensitive response</keyword>
<dbReference type="GO" id="GO:0016787">
    <property type="term" value="F:hydrolase activity"/>
    <property type="evidence" value="ECO:0007669"/>
    <property type="project" value="UniProtKB-KW"/>
</dbReference>
<evidence type="ECO:0000313" key="14">
    <source>
        <dbReference type="EMBL" id="OTG13105.1"/>
    </source>
</evidence>
<dbReference type="FunCoup" id="A0A251TPR3">
    <property type="interactions" value="571"/>
</dbReference>
<reference evidence="13" key="3">
    <citation type="submission" date="2020-06" db="EMBL/GenBank/DDBJ databases">
        <title>Helianthus annuus Genome sequencing and assembly Release 2.</title>
        <authorList>
            <person name="Gouzy J."/>
            <person name="Langlade N."/>
            <person name="Munos S."/>
        </authorList>
    </citation>
    <scope>NUCLEOTIDE SEQUENCE</scope>
    <source>
        <tissue evidence="13">Leaves</tissue>
    </source>
</reference>
<dbReference type="InterPro" id="IPR042197">
    <property type="entry name" value="Apaf_helical"/>
</dbReference>
<comment type="similarity">
    <text evidence="3">Belongs to the disease resistance NB-LRR family.</text>
</comment>
<keyword evidence="10" id="KW-0067">ATP-binding</keyword>
<keyword evidence="9" id="KW-0611">Plant defense</keyword>
<dbReference type="Gene3D" id="1.10.10.10">
    <property type="entry name" value="Winged helix-like DNA-binding domain superfamily/Winged helix DNA-binding domain"/>
    <property type="match status" value="1"/>
</dbReference>
<dbReference type="GO" id="GO:0009626">
    <property type="term" value="P:plant-type hypersensitive response"/>
    <property type="evidence" value="ECO:0007669"/>
    <property type="project" value="UniProtKB-KW"/>
</dbReference>
<dbReference type="InterPro" id="IPR002182">
    <property type="entry name" value="NB-ARC"/>
</dbReference>
<dbReference type="PRINTS" id="PR00364">
    <property type="entry name" value="DISEASERSIST"/>
</dbReference>
<keyword evidence="13" id="KW-0378">Hydrolase</keyword>
<dbReference type="FunFam" id="3.40.50.300:FF:001091">
    <property type="entry name" value="Probable disease resistance protein At1g61300"/>
    <property type="match status" value="1"/>
</dbReference>
<evidence type="ECO:0000256" key="4">
    <source>
        <dbReference type="ARBA" id="ARBA00022490"/>
    </source>
</evidence>
<dbReference type="Pfam" id="PF23559">
    <property type="entry name" value="WHD_DRP"/>
    <property type="match status" value="1"/>
</dbReference>
<keyword evidence="15" id="KW-1185">Reference proteome</keyword>
<dbReference type="SUPFAM" id="SSF52540">
    <property type="entry name" value="P-loop containing nucleoside triphosphate hydrolases"/>
    <property type="match status" value="1"/>
</dbReference>
<comment type="subcellular location">
    <subcellularLocation>
        <location evidence="2">Cytoplasm</location>
    </subcellularLocation>
</comment>
<keyword evidence="5" id="KW-0433">Leucine-rich repeat</keyword>
<dbReference type="InterPro" id="IPR036388">
    <property type="entry name" value="WH-like_DNA-bd_sf"/>
</dbReference>
<dbReference type="Gene3D" id="3.40.50.300">
    <property type="entry name" value="P-loop containing nucleotide triphosphate hydrolases"/>
    <property type="match status" value="1"/>
</dbReference>
<evidence type="ECO:0000259" key="12">
    <source>
        <dbReference type="Pfam" id="PF23559"/>
    </source>
</evidence>
<dbReference type="Proteomes" id="UP000215914">
    <property type="component" value="Chromosome 10"/>
</dbReference>
<dbReference type="InterPro" id="IPR058922">
    <property type="entry name" value="WHD_DRP"/>
</dbReference>
<feature type="domain" description="Disease resistance protein winged helix" evidence="12">
    <location>
        <begin position="422"/>
        <end position="492"/>
    </location>
</feature>
<dbReference type="GO" id="GO:0043531">
    <property type="term" value="F:ADP binding"/>
    <property type="evidence" value="ECO:0007669"/>
    <property type="project" value="InterPro"/>
</dbReference>
<evidence type="ECO:0000256" key="9">
    <source>
        <dbReference type="ARBA" id="ARBA00022821"/>
    </source>
</evidence>
<organism evidence="14 15">
    <name type="scientific">Helianthus annuus</name>
    <name type="common">Common sunflower</name>
    <dbReference type="NCBI Taxonomy" id="4232"/>
    <lineage>
        <taxon>Eukaryota</taxon>
        <taxon>Viridiplantae</taxon>
        <taxon>Streptophyta</taxon>
        <taxon>Embryophyta</taxon>
        <taxon>Tracheophyta</taxon>
        <taxon>Spermatophyta</taxon>
        <taxon>Magnoliopsida</taxon>
        <taxon>eudicotyledons</taxon>
        <taxon>Gunneridae</taxon>
        <taxon>Pentapetalae</taxon>
        <taxon>asterids</taxon>
        <taxon>campanulids</taxon>
        <taxon>Asterales</taxon>
        <taxon>Asteraceae</taxon>
        <taxon>Asteroideae</taxon>
        <taxon>Heliantheae alliance</taxon>
        <taxon>Heliantheae</taxon>
        <taxon>Helianthus</taxon>
    </lineage>
</organism>
<dbReference type="PANTHER" id="PTHR23155">
    <property type="entry name" value="DISEASE RESISTANCE PROTEIN RP"/>
    <property type="match status" value="1"/>
</dbReference>
<evidence type="ECO:0000256" key="1">
    <source>
        <dbReference type="ARBA" id="ARBA00002074"/>
    </source>
</evidence>
<dbReference type="OMA" id="ELMTINI"/>
<evidence type="ECO:0000256" key="7">
    <source>
        <dbReference type="ARBA" id="ARBA00022737"/>
    </source>
</evidence>
<dbReference type="AlphaFoldDB" id="A0A251TPR3"/>
<proteinExistence type="inferred from homology"/>
<evidence type="ECO:0000313" key="15">
    <source>
        <dbReference type="Proteomes" id="UP000215914"/>
    </source>
</evidence>
<evidence type="ECO:0000256" key="5">
    <source>
        <dbReference type="ARBA" id="ARBA00022614"/>
    </source>
</evidence>
<dbReference type="InterPro" id="IPR027417">
    <property type="entry name" value="P-loop_NTPase"/>
</dbReference>
<keyword evidence="8" id="KW-0547">Nucleotide-binding</keyword>
<dbReference type="SUPFAM" id="SSF52058">
    <property type="entry name" value="L domain-like"/>
    <property type="match status" value="1"/>
</dbReference>
<name>A0A251TPR3_HELAN</name>
<gene>
    <name evidence="14" type="ORF">HannXRQ_Chr10g0316961</name>
    <name evidence="13" type="ORF">HanXRQr2_Chr02g0070691</name>
</gene>